<gene>
    <name evidence="7" type="ORF">DCM90_01960</name>
</gene>
<keyword evidence="8" id="KW-1185">Reference proteome</keyword>
<evidence type="ECO:0000313" key="7">
    <source>
        <dbReference type="EMBL" id="PWG00965.1"/>
    </source>
</evidence>
<sequence>MNLILTLIRMNRRDTVIHVKMDRTETQARISIYGHAMQAPYGNDIVCAGISTLFTGVANYLSHATADLHPNESIVTAVDLDAGDERLLSMFRETVAEIAMAYPNNVELWTWSDGDGRQE</sequence>
<dbReference type="OrthoDB" id="48998at2"/>
<name>A0A2V1N566_9LACO</name>
<evidence type="ECO:0000256" key="5">
    <source>
        <dbReference type="ARBA" id="ARBA00044503"/>
    </source>
</evidence>
<keyword evidence="1" id="KW-0690">Ribosome biogenesis</keyword>
<protein>
    <recommendedName>
        <fullName evidence="6">Ribosomal processing cysteine protease Prp</fullName>
    </recommendedName>
</protein>
<evidence type="ECO:0000256" key="1">
    <source>
        <dbReference type="ARBA" id="ARBA00022517"/>
    </source>
</evidence>
<dbReference type="Pfam" id="PF04327">
    <property type="entry name" value="Peptidase_Prp"/>
    <property type="match status" value="1"/>
</dbReference>
<keyword evidence="3" id="KW-0378">Hydrolase</keyword>
<accession>A0A2V1N566</accession>
<proteinExistence type="inferred from homology"/>
<reference evidence="7 8" key="1">
    <citation type="journal article" date="2018" name="Int. J. Syst. Evol. Microbiol.">
        <title>Lactobacillus bambusae sp. nov., isolated from a traditional fermented Ma-bamboo shoots of Taiwan.</title>
        <authorList>
            <person name="Wang L.-T."/>
        </authorList>
    </citation>
    <scope>NUCLEOTIDE SEQUENCE [LARGE SCALE GENOMIC DNA]</scope>
    <source>
        <strain evidence="7 8">BS-W1</strain>
    </source>
</reference>
<evidence type="ECO:0000256" key="4">
    <source>
        <dbReference type="ARBA" id="ARBA00022807"/>
    </source>
</evidence>
<comment type="similarity">
    <text evidence="5">Belongs to the Prp family.</text>
</comment>
<dbReference type="GO" id="GO:0008234">
    <property type="term" value="F:cysteine-type peptidase activity"/>
    <property type="evidence" value="ECO:0007669"/>
    <property type="project" value="UniProtKB-KW"/>
</dbReference>
<dbReference type="GO" id="GO:0006508">
    <property type="term" value="P:proteolysis"/>
    <property type="evidence" value="ECO:0007669"/>
    <property type="project" value="UniProtKB-KW"/>
</dbReference>
<dbReference type="EMBL" id="QCXQ01000001">
    <property type="protein sequence ID" value="PWG00965.1"/>
    <property type="molecule type" value="Genomic_DNA"/>
</dbReference>
<dbReference type="SUPFAM" id="SSF118010">
    <property type="entry name" value="TM1457-like"/>
    <property type="match status" value="1"/>
</dbReference>
<dbReference type="InterPro" id="IPR036764">
    <property type="entry name" value="Peptidase_Prp_sf"/>
</dbReference>
<evidence type="ECO:0000256" key="2">
    <source>
        <dbReference type="ARBA" id="ARBA00022670"/>
    </source>
</evidence>
<dbReference type="Proteomes" id="UP000245080">
    <property type="component" value="Unassembled WGS sequence"/>
</dbReference>
<evidence type="ECO:0000313" key="8">
    <source>
        <dbReference type="Proteomes" id="UP000245080"/>
    </source>
</evidence>
<keyword evidence="4" id="KW-0788">Thiol protease</keyword>
<dbReference type="Gene3D" id="3.30.70.1490">
    <property type="entry name" value="Cysteine protease Prp"/>
    <property type="match status" value="1"/>
</dbReference>
<dbReference type="CDD" id="cd16332">
    <property type="entry name" value="Prp-like"/>
    <property type="match status" value="1"/>
</dbReference>
<dbReference type="InterPro" id="IPR007422">
    <property type="entry name" value="Peptidase_Prp"/>
</dbReference>
<organism evidence="7 8">
    <name type="scientific">Levilactobacillus bambusae</name>
    <dbReference type="NCBI Taxonomy" id="2024736"/>
    <lineage>
        <taxon>Bacteria</taxon>
        <taxon>Bacillati</taxon>
        <taxon>Bacillota</taxon>
        <taxon>Bacilli</taxon>
        <taxon>Lactobacillales</taxon>
        <taxon>Lactobacillaceae</taxon>
        <taxon>Levilactobacillus</taxon>
    </lineage>
</organism>
<dbReference type="AlphaFoldDB" id="A0A2V1N566"/>
<evidence type="ECO:0000256" key="6">
    <source>
        <dbReference type="ARBA" id="ARBA00044538"/>
    </source>
</evidence>
<evidence type="ECO:0000256" key="3">
    <source>
        <dbReference type="ARBA" id="ARBA00022801"/>
    </source>
</evidence>
<keyword evidence="2" id="KW-0645">Protease</keyword>
<comment type="caution">
    <text evidence="7">The sequence shown here is derived from an EMBL/GenBank/DDBJ whole genome shotgun (WGS) entry which is preliminary data.</text>
</comment>
<dbReference type="GO" id="GO:0042254">
    <property type="term" value="P:ribosome biogenesis"/>
    <property type="evidence" value="ECO:0007669"/>
    <property type="project" value="UniProtKB-KW"/>
</dbReference>